<evidence type="ECO:0000256" key="5">
    <source>
        <dbReference type="SAM" id="MobiDB-lite"/>
    </source>
</evidence>
<keyword evidence="4" id="KW-0539">Nucleus</keyword>
<evidence type="ECO:0000259" key="6">
    <source>
        <dbReference type="Pfam" id="PF23231"/>
    </source>
</evidence>
<keyword evidence="2" id="KW-0698">rRNA processing</keyword>
<dbReference type="EMBL" id="JBJJXI010000025">
    <property type="protein sequence ID" value="KAL3404587.1"/>
    <property type="molecule type" value="Genomic_DNA"/>
</dbReference>
<evidence type="ECO:0000256" key="4">
    <source>
        <dbReference type="ARBA" id="ARBA00023242"/>
    </source>
</evidence>
<dbReference type="GO" id="GO:0006364">
    <property type="term" value="P:rRNA processing"/>
    <property type="evidence" value="ECO:0007669"/>
    <property type="project" value="UniProtKB-KW"/>
</dbReference>
<dbReference type="Proteomes" id="UP001627154">
    <property type="component" value="Unassembled WGS sequence"/>
</dbReference>
<protein>
    <recommendedName>
        <fullName evidence="6">Pre-mRNA-splicing factor Syf1/CRNKL1-like C-terminal HAT-repeats domain-containing protein</fullName>
    </recommendedName>
</protein>
<dbReference type="InterPro" id="IPR011990">
    <property type="entry name" value="TPR-like_helical_dom_sf"/>
</dbReference>
<evidence type="ECO:0000256" key="1">
    <source>
        <dbReference type="ARBA" id="ARBA00004123"/>
    </source>
</evidence>
<dbReference type="Gene3D" id="1.25.40.10">
    <property type="entry name" value="Tetratricopeptide repeat domain"/>
    <property type="match status" value="1"/>
</dbReference>
<dbReference type="SMART" id="SM00386">
    <property type="entry name" value="HAT"/>
    <property type="match status" value="3"/>
</dbReference>
<feature type="compositionally biased region" description="Basic and acidic residues" evidence="5">
    <location>
        <begin position="35"/>
        <end position="50"/>
    </location>
</feature>
<dbReference type="InterPro" id="IPR045209">
    <property type="entry name" value="Rrp5"/>
</dbReference>
<comment type="subcellular location">
    <subcellularLocation>
        <location evidence="1">Nucleus</location>
    </subcellularLocation>
</comment>
<dbReference type="SUPFAM" id="SSF48452">
    <property type="entry name" value="TPR-like"/>
    <property type="match status" value="2"/>
</dbReference>
<reference evidence="7 8" key="1">
    <citation type="journal article" date="2024" name="bioRxiv">
        <title>A reference genome for Trichogramma kaykai: A tiny desert-dwelling parasitoid wasp with competing sex-ratio distorters.</title>
        <authorList>
            <person name="Culotta J."/>
            <person name="Lindsey A.R."/>
        </authorList>
    </citation>
    <scope>NUCLEOTIDE SEQUENCE [LARGE SCALE GENOMIC DNA]</scope>
    <source>
        <strain evidence="7 8">KSX58</strain>
    </source>
</reference>
<dbReference type="PANTHER" id="PTHR23270">
    <property type="entry name" value="PROGRAMMED CELL DEATH PROTEIN 11 PRE-RRNA PROCESSING PROTEIN RRP5"/>
    <property type="match status" value="1"/>
</dbReference>
<dbReference type="InterPro" id="IPR055430">
    <property type="entry name" value="HAT_Syf1_CNRKL1_C"/>
</dbReference>
<feature type="compositionally biased region" description="Acidic residues" evidence="5">
    <location>
        <begin position="23"/>
        <end position="34"/>
    </location>
</feature>
<dbReference type="Pfam" id="PF23231">
    <property type="entry name" value="HAT_Syf1_CNRKL1_C"/>
    <property type="match status" value="1"/>
</dbReference>
<dbReference type="PANTHER" id="PTHR23270:SF10">
    <property type="entry name" value="PROTEIN RRP5 HOMOLOG"/>
    <property type="match status" value="1"/>
</dbReference>
<feature type="region of interest" description="Disordered" evidence="5">
    <location>
        <begin position="19"/>
        <end position="50"/>
    </location>
</feature>
<accession>A0ABD2XGN0</accession>
<evidence type="ECO:0000256" key="2">
    <source>
        <dbReference type="ARBA" id="ARBA00022552"/>
    </source>
</evidence>
<comment type="caution">
    <text evidence="7">The sequence shown here is derived from an EMBL/GenBank/DDBJ whole genome shotgun (WGS) entry which is preliminary data.</text>
</comment>
<dbReference type="AlphaFoldDB" id="A0ABD2XGN0"/>
<proteinExistence type="predicted"/>
<organism evidence="7 8">
    <name type="scientific">Trichogramma kaykai</name>
    <dbReference type="NCBI Taxonomy" id="54128"/>
    <lineage>
        <taxon>Eukaryota</taxon>
        <taxon>Metazoa</taxon>
        <taxon>Ecdysozoa</taxon>
        <taxon>Arthropoda</taxon>
        <taxon>Hexapoda</taxon>
        <taxon>Insecta</taxon>
        <taxon>Pterygota</taxon>
        <taxon>Neoptera</taxon>
        <taxon>Endopterygota</taxon>
        <taxon>Hymenoptera</taxon>
        <taxon>Apocrita</taxon>
        <taxon>Proctotrupomorpha</taxon>
        <taxon>Chalcidoidea</taxon>
        <taxon>Trichogrammatidae</taxon>
        <taxon>Trichogramma</taxon>
    </lineage>
</organism>
<dbReference type="GO" id="GO:0005634">
    <property type="term" value="C:nucleus"/>
    <property type="evidence" value="ECO:0007669"/>
    <property type="project" value="UniProtKB-SubCell"/>
</dbReference>
<sequence>MQSKQKKYEWNWDNSKIVKPVEDQDESSSDDEVKEEVSVKKKKLSAAERREFEREKERLIREREEFFARNATPSTVEQFERLVIARPNSSILWIRFMAYYVENTELEKARATAKRALKTIAARQEQERLNVVYAWLNLESAFGTPESLERVSEDAIQVNDPFKVFQHLLALHAEAGRFEKLKETIKQCTHKLSHNMETGPACAAALYKVGLADDAREILMKTKQNVAPSRHVDLEIKFAILEGKHGHREQSCNLFEKIISEHPKRVDIWSVYVDSLVKNGDIKNARQTLARVAATSLPPKKMKVILKKYLNFEETHGTPATISEVKERIMKYVEDTTNK</sequence>
<evidence type="ECO:0000313" key="7">
    <source>
        <dbReference type="EMBL" id="KAL3404587.1"/>
    </source>
</evidence>
<name>A0ABD2XGN0_9HYME</name>
<gene>
    <name evidence="7" type="ORF">TKK_003043</name>
</gene>
<feature type="domain" description="Pre-mRNA-splicing factor Syf1/CRNKL1-like C-terminal HAT-repeats" evidence="6">
    <location>
        <begin position="88"/>
        <end position="336"/>
    </location>
</feature>
<evidence type="ECO:0000256" key="3">
    <source>
        <dbReference type="ARBA" id="ARBA00022737"/>
    </source>
</evidence>
<evidence type="ECO:0000313" key="8">
    <source>
        <dbReference type="Proteomes" id="UP001627154"/>
    </source>
</evidence>
<keyword evidence="8" id="KW-1185">Reference proteome</keyword>
<dbReference type="InterPro" id="IPR003107">
    <property type="entry name" value="HAT"/>
</dbReference>
<keyword evidence="3" id="KW-0677">Repeat</keyword>